<gene>
    <name evidence="3" type="ORF">Slin15195_G051330</name>
</gene>
<feature type="compositionally biased region" description="Polar residues" evidence="1">
    <location>
        <begin position="52"/>
        <end position="61"/>
    </location>
</feature>
<feature type="compositionally biased region" description="Polar residues" evidence="1">
    <location>
        <begin position="146"/>
        <end position="168"/>
    </location>
</feature>
<feature type="compositionally biased region" description="Low complexity" evidence="1">
    <location>
        <begin position="218"/>
        <end position="262"/>
    </location>
</feature>
<proteinExistence type="predicted"/>
<dbReference type="AlphaFoldDB" id="A0A9Q9AM32"/>
<organism evidence="3 4">
    <name type="scientific">Septoria linicola</name>
    <dbReference type="NCBI Taxonomy" id="215465"/>
    <lineage>
        <taxon>Eukaryota</taxon>
        <taxon>Fungi</taxon>
        <taxon>Dikarya</taxon>
        <taxon>Ascomycota</taxon>
        <taxon>Pezizomycotina</taxon>
        <taxon>Dothideomycetes</taxon>
        <taxon>Dothideomycetidae</taxon>
        <taxon>Mycosphaerellales</taxon>
        <taxon>Mycosphaerellaceae</taxon>
        <taxon>Septoria</taxon>
    </lineage>
</organism>
<keyword evidence="2" id="KW-0732">Signal</keyword>
<feature type="chain" id="PRO_5040463394" evidence="2">
    <location>
        <begin position="18"/>
        <end position="287"/>
    </location>
</feature>
<feature type="region of interest" description="Disordered" evidence="1">
    <location>
        <begin position="208"/>
        <end position="262"/>
    </location>
</feature>
<dbReference type="EMBL" id="CP099420">
    <property type="protein sequence ID" value="USW51814.1"/>
    <property type="molecule type" value="Genomic_DNA"/>
</dbReference>
<name>A0A9Q9AM32_9PEZI</name>
<sequence>MHSAVLLCGLLAHSINAVTTVRITQQIQFTQTVYRSTASASAEPEVTADHASATTTYQPQVTVGAPSQADEESMTTSEVAYPVKTSSSSITDLAQSKPRVIVMGTITLTAGGISQTMSNKQYSLDDCHLFIGTATATLCSSQKAQQATATPTPESKVAQPSSSSNSHIPNVYTYDGTLTLTKDRPTNLVNAKTMSGFRAAITSRPTLLGTGSVRSNGTSVTTPATGSSTTITRTRLPWSSSETSSASATSSGQASSSDISEGSARRSSIPLSALVWIAAAAALTCCW</sequence>
<dbReference type="Proteomes" id="UP001056384">
    <property type="component" value="Chromosome 3"/>
</dbReference>
<feature type="signal peptide" evidence="2">
    <location>
        <begin position="1"/>
        <end position="17"/>
    </location>
</feature>
<evidence type="ECO:0000313" key="3">
    <source>
        <dbReference type="EMBL" id="USW51814.1"/>
    </source>
</evidence>
<evidence type="ECO:0000256" key="2">
    <source>
        <dbReference type="SAM" id="SignalP"/>
    </source>
</evidence>
<feature type="region of interest" description="Disordered" evidence="1">
    <location>
        <begin position="146"/>
        <end position="170"/>
    </location>
</feature>
<protein>
    <submittedName>
        <fullName evidence="3">Uncharacterized protein</fullName>
    </submittedName>
</protein>
<accession>A0A9Q9AM32</accession>
<reference evidence="3" key="1">
    <citation type="submission" date="2022-06" db="EMBL/GenBank/DDBJ databases">
        <title>Complete genome sequences of two strains of the flax pathogen Septoria linicola.</title>
        <authorList>
            <person name="Lapalu N."/>
            <person name="Simon A."/>
            <person name="Demenou B."/>
            <person name="Paumier D."/>
            <person name="Guillot M.-P."/>
            <person name="Gout L."/>
            <person name="Valade R."/>
        </authorList>
    </citation>
    <scope>NUCLEOTIDE SEQUENCE</scope>
    <source>
        <strain evidence="3">SE15195</strain>
    </source>
</reference>
<evidence type="ECO:0000313" key="4">
    <source>
        <dbReference type="Proteomes" id="UP001056384"/>
    </source>
</evidence>
<feature type="region of interest" description="Disordered" evidence="1">
    <location>
        <begin position="41"/>
        <end position="76"/>
    </location>
</feature>
<evidence type="ECO:0000256" key="1">
    <source>
        <dbReference type="SAM" id="MobiDB-lite"/>
    </source>
</evidence>
<keyword evidence="4" id="KW-1185">Reference proteome</keyword>